<reference evidence="2 3" key="2">
    <citation type="journal article" date="2023" name="ChemBioChem">
        <title>Acyltransferase Domain Exchange between Two Independent Type I Polyketide Synthases in the Same Producer Strain of Macrolide Antibiotics.</title>
        <authorList>
            <person name="Kudo F."/>
            <person name="Kishikawa K."/>
            <person name="Tsuboi K."/>
            <person name="Kido T."/>
            <person name="Usui T."/>
            <person name="Hashimoto J."/>
            <person name="Shin-Ya K."/>
            <person name="Miyanaga A."/>
            <person name="Eguchi T."/>
        </authorList>
    </citation>
    <scope>NUCLEOTIDE SEQUENCE [LARGE SCALE GENOMIC DNA]</scope>
    <source>
        <strain evidence="2 3">A-8890</strain>
    </source>
</reference>
<keyword evidence="3" id="KW-1185">Reference proteome</keyword>
<dbReference type="EMBL" id="AP018448">
    <property type="protein sequence ID" value="BBC38784.1"/>
    <property type="molecule type" value="Genomic_DNA"/>
</dbReference>
<sequence length="92" mass="9972">MYASAVEGHKTCGSPKAATPPARAAAFIRERLLREAEDMVRLHVSRGGKAGRYERYAGLGTLLSLVPRGDIGWIYMSTAMPLSRAEARIPGK</sequence>
<name>A0ABN5VZD3_9ACTN</name>
<accession>A0ABN5VZD3</accession>
<evidence type="ECO:0000313" key="3">
    <source>
        <dbReference type="Proteomes" id="UP001321542"/>
    </source>
</evidence>
<dbReference type="Proteomes" id="UP001321542">
    <property type="component" value="Chromosome"/>
</dbReference>
<protein>
    <submittedName>
        <fullName evidence="2">Uncharacterized protein</fullName>
    </submittedName>
</protein>
<proteinExistence type="predicted"/>
<evidence type="ECO:0000313" key="2">
    <source>
        <dbReference type="EMBL" id="BBC38784.1"/>
    </source>
</evidence>
<evidence type="ECO:0000256" key="1">
    <source>
        <dbReference type="SAM" id="MobiDB-lite"/>
    </source>
</evidence>
<feature type="region of interest" description="Disordered" evidence="1">
    <location>
        <begin position="1"/>
        <end position="20"/>
    </location>
</feature>
<reference evidence="2 3" key="1">
    <citation type="journal article" date="2010" name="ChemBioChem">
        <title>Cloning and characterization of the biosynthetic gene cluster of 16-membered macrolide antibiotic FD-891: involvement of a dual functional cytochrome P450 monooxygenase catalyzing epoxidation and hydroxylation.</title>
        <authorList>
            <person name="Kudo F."/>
            <person name="Motegi A."/>
            <person name="Mizoue K."/>
            <person name="Eguchi T."/>
        </authorList>
    </citation>
    <scope>NUCLEOTIDE SEQUENCE [LARGE SCALE GENOMIC DNA]</scope>
    <source>
        <strain evidence="2 3">A-8890</strain>
    </source>
</reference>
<gene>
    <name evidence="2" type="ORF">SGFS_100780</name>
</gene>
<organism evidence="2 3">
    <name type="scientific">Streptomyces graminofaciens</name>
    <dbReference type="NCBI Taxonomy" id="68212"/>
    <lineage>
        <taxon>Bacteria</taxon>
        <taxon>Bacillati</taxon>
        <taxon>Actinomycetota</taxon>
        <taxon>Actinomycetes</taxon>
        <taxon>Kitasatosporales</taxon>
        <taxon>Streptomycetaceae</taxon>
        <taxon>Streptomyces</taxon>
    </lineage>
</organism>